<evidence type="ECO:0000313" key="4">
    <source>
        <dbReference type="EMBL" id="TMV06564.1"/>
    </source>
</evidence>
<dbReference type="Gene3D" id="3.90.1750.20">
    <property type="entry name" value="Putative Large Serine Recombinase, Chain B, Domain 2"/>
    <property type="match status" value="1"/>
</dbReference>
<keyword evidence="5" id="KW-1185">Reference proteome</keyword>
<evidence type="ECO:0000259" key="2">
    <source>
        <dbReference type="PROSITE" id="PS51736"/>
    </source>
</evidence>
<feature type="domain" description="Resolvase/invertase-type recombinase catalytic" evidence="2">
    <location>
        <begin position="7"/>
        <end position="159"/>
    </location>
</feature>
<evidence type="ECO:0000259" key="3">
    <source>
        <dbReference type="PROSITE" id="PS51737"/>
    </source>
</evidence>
<accession>A0ABY2WVB6</accession>
<dbReference type="InterPro" id="IPR036162">
    <property type="entry name" value="Resolvase-like_N_sf"/>
</dbReference>
<name>A0ABY2WVB6_9RHOB</name>
<dbReference type="EMBL" id="VCPD01000005">
    <property type="protein sequence ID" value="TMV06564.1"/>
    <property type="molecule type" value="Genomic_DNA"/>
</dbReference>
<dbReference type="RefSeq" id="WP_138843895.1">
    <property type="nucleotide sequence ID" value="NZ_VCPD01000005.1"/>
</dbReference>
<dbReference type="CDD" id="cd03768">
    <property type="entry name" value="SR_ResInv"/>
    <property type="match status" value="1"/>
</dbReference>
<dbReference type="PROSITE" id="PS51737">
    <property type="entry name" value="RECOMBINASE_DNA_BIND"/>
    <property type="match status" value="1"/>
</dbReference>
<gene>
    <name evidence="4" type="ORF">FGK63_15610</name>
</gene>
<evidence type="ECO:0000313" key="5">
    <source>
        <dbReference type="Proteomes" id="UP001193035"/>
    </source>
</evidence>
<dbReference type="InterPro" id="IPR011109">
    <property type="entry name" value="DNA_bind_recombinase_dom"/>
</dbReference>
<comment type="caution">
    <text evidence="4">The sequence shown here is derived from an EMBL/GenBank/DDBJ whole genome shotgun (WGS) entry which is preliminary data.</text>
</comment>
<reference evidence="4 5" key="1">
    <citation type="submission" date="2019-05" db="EMBL/GenBank/DDBJ databases">
        <title>Ruegeria sp. nov., isolated from tidal flat.</title>
        <authorList>
            <person name="Kim W."/>
        </authorList>
    </citation>
    <scope>NUCLEOTIDE SEQUENCE [LARGE SCALE GENOMIC DNA]</scope>
    <source>
        <strain evidence="4 5">CAU 1488</strain>
    </source>
</reference>
<protein>
    <submittedName>
        <fullName evidence="4">Recombinase family protein</fullName>
    </submittedName>
</protein>
<dbReference type="SMART" id="SM00857">
    <property type="entry name" value="Resolvase"/>
    <property type="match status" value="1"/>
</dbReference>
<proteinExistence type="predicted"/>
<feature type="region of interest" description="Disordered" evidence="1">
    <location>
        <begin position="283"/>
        <end position="305"/>
    </location>
</feature>
<dbReference type="PANTHER" id="PTHR30461:SF23">
    <property type="entry name" value="DNA RECOMBINASE-RELATED"/>
    <property type="match status" value="1"/>
</dbReference>
<dbReference type="PANTHER" id="PTHR30461">
    <property type="entry name" value="DNA-INVERTASE FROM LAMBDOID PROPHAGE"/>
    <property type="match status" value="1"/>
</dbReference>
<evidence type="ECO:0000256" key="1">
    <source>
        <dbReference type="SAM" id="MobiDB-lite"/>
    </source>
</evidence>
<dbReference type="InterPro" id="IPR006119">
    <property type="entry name" value="Resolv_N"/>
</dbReference>
<dbReference type="Pfam" id="PF00239">
    <property type="entry name" value="Resolvase"/>
    <property type="match status" value="1"/>
</dbReference>
<dbReference type="Gene3D" id="3.40.50.1390">
    <property type="entry name" value="Resolvase, N-terminal catalytic domain"/>
    <property type="match status" value="1"/>
</dbReference>
<dbReference type="InterPro" id="IPR038109">
    <property type="entry name" value="DNA_bind_recomb_sf"/>
</dbReference>
<sequence>MNTPRIRCAIYTRKSSEDGLDQDFNSLDAQFEACAAYVASQRHEGWKLLPDRYDDGGLSGGTLERPALQRLLAGIQAGHIDMIVVYKIDRLTRSLSDFSKIVDCLDAVGASFVSVTQAFNTATSMGRLTLNMLLSFAQFEREVTAERIRDKIAASKKKGLWMGGNVPLGYDRHPDPNIRELVVNAVEAKTVKTLFRLYDEMRCLRRVVAEASRLGLRSKRRSHSSGRVQGGNPLSRGQIHYLLRNPTYLGLIRHKQKTWPGQHPAIVDTDLWHRVQARLQAASAKPRGRGVAADRKGDPAATSLLTGKFRDDTGDLLTPTHTTRHGRRLRYYVSNRLISGGPDPTGWRLPAPAFETVVTKVVANHLQHCAKHHQLLSTPDLRIAGDLDIQVGNLITALGSARGRTLPDLIAAGQLDIGNIRIDLNPLFLAKALDIAADDICAEATTITAAFSLRRRGVELKIFTGERDPHPDPVMLRTLAKAHRWAQALRTGTPLHDLARREHVSESYLRTRAQLAFLSPSIQQAILAGRQPTGLTVKRLIAGGVPLDWAEQDRKYNFRAPSPLP</sequence>
<dbReference type="SUPFAM" id="SSF109709">
    <property type="entry name" value="KorB DNA-binding domain-like"/>
    <property type="match status" value="1"/>
</dbReference>
<dbReference type="InterPro" id="IPR050639">
    <property type="entry name" value="SSR_resolvase"/>
</dbReference>
<dbReference type="SUPFAM" id="SSF53041">
    <property type="entry name" value="Resolvase-like"/>
    <property type="match status" value="1"/>
</dbReference>
<organism evidence="4 5">
    <name type="scientific">Ruegeria sediminis</name>
    <dbReference type="NCBI Taxonomy" id="2583820"/>
    <lineage>
        <taxon>Bacteria</taxon>
        <taxon>Pseudomonadati</taxon>
        <taxon>Pseudomonadota</taxon>
        <taxon>Alphaproteobacteria</taxon>
        <taxon>Rhodobacterales</taxon>
        <taxon>Roseobacteraceae</taxon>
        <taxon>Ruegeria</taxon>
    </lineage>
</organism>
<feature type="domain" description="Recombinase" evidence="3">
    <location>
        <begin position="167"/>
        <end position="285"/>
    </location>
</feature>
<dbReference type="Proteomes" id="UP001193035">
    <property type="component" value="Unassembled WGS sequence"/>
</dbReference>
<dbReference type="Pfam" id="PF07508">
    <property type="entry name" value="Recombinase"/>
    <property type="match status" value="1"/>
</dbReference>
<dbReference type="PROSITE" id="PS51736">
    <property type="entry name" value="RECOMBINASES_3"/>
    <property type="match status" value="1"/>
</dbReference>